<dbReference type="Proteomes" id="UP000216035">
    <property type="component" value="Unassembled WGS sequence"/>
</dbReference>
<accession>A0A255ZV63</accession>
<dbReference type="PANTHER" id="PTHR37833">
    <property type="entry name" value="LIPOPROTEIN-RELATED"/>
    <property type="match status" value="1"/>
</dbReference>
<dbReference type="InterPro" id="IPR013783">
    <property type="entry name" value="Ig-like_fold"/>
</dbReference>
<dbReference type="Pfam" id="PF07610">
    <property type="entry name" value="DUF1573"/>
    <property type="match status" value="1"/>
</dbReference>
<dbReference type="EMBL" id="NOXX01000189">
    <property type="protein sequence ID" value="OYQ44805.1"/>
    <property type="molecule type" value="Genomic_DNA"/>
</dbReference>
<dbReference type="AlphaFoldDB" id="A0A255ZV63"/>
<dbReference type="InterPro" id="IPR011467">
    <property type="entry name" value="DUF1573"/>
</dbReference>
<evidence type="ECO:0008006" key="4">
    <source>
        <dbReference type="Google" id="ProtNLM"/>
    </source>
</evidence>
<feature type="signal peptide" evidence="1">
    <location>
        <begin position="1"/>
        <end position="19"/>
    </location>
</feature>
<name>A0A255ZV63_9FLAO</name>
<dbReference type="PANTHER" id="PTHR37833:SF1">
    <property type="entry name" value="SIGNAL PEPTIDE PROTEIN"/>
    <property type="match status" value="1"/>
</dbReference>
<comment type="caution">
    <text evidence="2">The sequence shown here is derived from an EMBL/GenBank/DDBJ whole genome shotgun (WGS) entry which is preliminary data.</text>
</comment>
<reference evidence="2 3" key="1">
    <citation type="submission" date="2017-07" db="EMBL/GenBank/DDBJ databases">
        <title>Flavobacterium cyanobacteriorum sp. nov., isolated from cyanobacterial aggregates in a eutrophic lake.</title>
        <authorList>
            <person name="Cai H."/>
        </authorList>
    </citation>
    <scope>NUCLEOTIDE SEQUENCE [LARGE SCALE GENOMIC DNA]</scope>
    <source>
        <strain evidence="2 3">TH167</strain>
    </source>
</reference>
<gene>
    <name evidence="2" type="ORF">CHX27_07275</name>
</gene>
<evidence type="ECO:0000256" key="1">
    <source>
        <dbReference type="SAM" id="SignalP"/>
    </source>
</evidence>
<evidence type="ECO:0000313" key="2">
    <source>
        <dbReference type="EMBL" id="OYQ44805.1"/>
    </source>
</evidence>
<proteinExistence type="predicted"/>
<feature type="chain" id="PRO_5012716590" description="DUF1573 domain-containing protein" evidence="1">
    <location>
        <begin position="20"/>
        <end position="170"/>
    </location>
</feature>
<dbReference type="OrthoDB" id="826619at2"/>
<keyword evidence="3" id="KW-1185">Reference proteome</keyword>
<protein>
    <recommendedName>
        <fullName evidence="4">DUF1573 domain-containing protein</fullName>
    </recommendedName>
</protein>
<keyword evidence="1" id="KW-0732">Signal</keyword>
<dbReference type="RefSeq" id="WP_094486100.1">
    <property type="nucleotide sequence ID" value="NZ_NOXX01000189.1"/>
</dbReference>
<evidence type="ECO:0000313" key="3">
    <source>
        <dbReference type="Proteomes" id="UP000216035"/>
    </source>
</evidence>
<dbReference type="Gene3D" id="2.60.40.10">
    <property type="entry name" value="Immunoglobulins"/>
    <property type="match status" value="1"/>
</dbReference>
<sequence>MKKSIVVLALACFAFAGHAQESSKKVAPKAKAEVKPVVKPVSAASKPTSVLTKTTGPGMVFETEVIDYGTIDRNADGKREFVLTNNGTEPLIISDAKGSCGCTVPTFPKDPIMPGQKAVIGVKYDTNRVGAFQKTVTLTTNLPEANKTLTIKGVVNDPNPAPPAPAPTKS</sequence>
<organism evidence="2 3">
    <name type="scientific">Flavobacterium aurantiibacter</name>
    <dbReference type="NCBI Taxonomy" id="2023067"/>
    <lineage>
        <taxon>Bacteria</taxon>
        <taxon>Pseudomonadati</taxon>
        <taxon>Bacteroidota</taxon>
        <taxon>Flavobacteriia</taxon>
        <taxon>Flavobacteriales</taxon>
        <taxon>Flavobacteriaceae</taxon>
        <taxon>Flavobacterium</taxon>
    </lineage>
</organism>